<keyword evidence="4" id="KW-1185">Reference proteome</keyword>
<dbReference type="EMBL" id="JADEYS010000020">
    <property type="protein sequence ID" value="MBE9398946.1"/>
    <property type="molecule type" value="Genomic_DNA"/>
</dbReference>
<comment type="caution">
    <text evidence="3">The sequence shown here is derived from an EMBL/GenBank/DDBJ whole genome shotgun (WGS) entry which is preliminary data.</text>
</comment>
<dbReference type="RefSeq" id="WP_193954641.1">
    <property type="nucleotide sequence ID" value="NZ_JADEYS010000020.1"/>
</dbReference>
<name>A0A8J7FG53_9GAMM</name>
<feature type="transmembrane region" description="Helical" evidence="1">
    <location>
        <begin position="115"/>
        <end position="137"/>
    </location>
</feature>
<feature type="transmembrane region" description="Helical" evidence="1">
    <location>
        <begin position="197"/>
        <end position="217"/>
    </location>
</feature>
<organism evidence="3 4">
    <name type="scientific">Pontibacterium sinense</name>
    <dbReference type="NCBI Taxonomy" id="2781979"/>
    <lineage>
        <taxon>Bacteria</taxon>
        <taxon>Pseudomonadati</taxon>
        <taxon>Pseudomonadota</taxon>
        <taxon>Gammaproteobacteria</taxon>
        <taxon>Oceanospirillales</taxon>
        <taxon>Oceanospirillaceae</taxon>
        <taxon>Pontibacterium</taxon>
    </lineage>
</organism>
<dbReference type="Pfam" id="PF01970">
    <property type="entry name" value="TctA"/>
    <property type="match status" value="1"/>
</dbReference>
<reference evidence="3" key="1">
    <citation type="submission" date="2020-10" db="EMBL/GenBank/DDBJ databases">
        <title>Bacterium isolated from coastal waters sediment.</title>
        <authorList>
            <person name="Chen R.-J."/>
            <person name="Lu D.-C."/>
            <person name="Zhu K.-L."/>
            <person name="Du Z.-J."/>
        </authorList>
    </citation>
    <scope>NUCLEOTIDE SEQUENCE</scope>
    <source>
        <strain evidence="3">N1Y112</strain>
    </source>
</reference>
<feature type="transmembrane region" description="Helical" evidence="1">
    <location>
        <begin position="7"/>
        <end position="32"/>
    </location>
</feature>
<feature type="transmembrane region" description="Helical" evidence="1">
    <location>
        <begin position="143"/>
        <end position="160"/>
    </location>
</feature>
<evidence type="ECO:0000313" key="4">
    <source>
        <dbReference type="Proteomes" id="UP000640333"/>
    </source>
</evidence>
<feature type="transmembrane region" description="Helical" evidence="1">
    <location>
        <begin position="258"/>
        <end position="280"/>
    </location>
</feature>
<evidence type="ECO:0000259" key="2">
    <source>
        <dbReference type="Pfam" id="PF01970"/>
    </source>
</evidence>
<dbReference type="InterPro" id="IPR002823">
    <property type="entry name" value="DUF112_TM"/>
</dbReference>
<proteinExistence type="predicted"/>
<feature type="transmembrane region" description="Helical" evidence="1">
    <location>
        <begin position="384"/>
        <end position="405"/>
    </location>
</feature>
<dbReference type="PANTHER" id="PTHR35342:SF5">
    <property type="entry name" value="TRICARBOXYLIC TRANSPORT PROTEIN"/>
    <property type="match status" value="1"/>
</dbReference>
<feature type="transmembrane region" description="Helical" evidence="1">
    <location>
        <begin position="322"/>
        <end position="343"/>
    </location>
</feature>
<gene>
    <name evidence="3" type="ORF">IOQ59_16930</name>
</gene>
<keyword evidence="1" id="KW-0812">Transmembrane</keyword>
<feature type="transmembrane region" description="Helical" evidence="1">
    <location>
        <begin position="38"/>
        <end position="64"/>
    </location>
</feature>
<feature type="transmembrane region" description="Helical" evidence="1">
    <location>
        <begin position="355"/>
        <end position="378"/>
    </location>
</feature>
<keyword evidence="1" id="KW-1133">Transmembrane helix</keyword>
<dbReference type="Proteomes" id="UP000640333">
    <property type="component" value="Unassembled WGS sequence"/>
</dbReference>
<protein>
    <submittedName>
        <fullName evidence="3">Tripartite tricarboxylate transporter permease</fullName>
    </submittedName>
</protein>
<sequence length="505" mass="53039">MEIFSALSFVFATPSLIGAILLAAVVGMIVGATPGLTAAAAIAMLLPITYYMDPLFALAFLYVIGKSGRYGGSIAAILFNTPGTAASAATQLDGYPLARQGKAGKAMKTATISSVIGDFMGDIMLIVGVGAIAALALKLGPPETFAIYFAAFVVIGSVIGKSIVKGLVSALFGVLIATVGLDPISGEERFTFGTFDLTNGIGLVPLMIGIFVLGEVFDQLEKRQQKVESLETSEHDDDHDGLTWKEYKPCLPHAVRGGFIGAAIGILPGLGSAIAAFVSYGEGKRRATNPEQWGKGALEGIAAPESANNAVSGPSMAPLLTLGIPGSTIGAILLGVFLIHGIQVGPTLFITSKELIYQLFACGLLGIFAYGIIGYFGASHVAKLILRIPSNVLYPMIFLTSFIAAYSARGSMFDVLVMVCAGVVGWLMRKYDFNTAAFVISFVLAKGAEESFRQALLVSDSGILVFFERPIALAFLLLGVGAILFRVHSMRRERKRELAGGLEDA</sequence>
<dbReference type="PANTHER" id="PTHR35342">
    <property type="entry name" value="TRICARBOXYLIC TRANSPORT PROTEIN"/>
    <property type="match status" value="1"/>
</dbReference>
<feature type="transmembrane region" description="Helical" evidence="1">
    <location>
        <begin position="470"/>
        <end position="487"/>
    </location>
</feature>
<keyword evidence="1" id="KW-0472">Membrane</keyword>
<dbReference type="AlphaFoldDB" id="A0A8J7FG53"/>
<accession>A0A8J7FG53</accession>
<evidence type="ECO:0000256" key="1">
    <source>
        <dbReference type="SAM" id="Phobius"/>
    </source>
</evidence>
<feature type="domain" description="DUF112" evidence="2">
    <location>
        <begin position="18"/>
        <end position="440"/>
    </location>
</feature>
<evidence type="ECO:0000313" key="3">
    <source>
        <dbReference type="EMBL" id="MBE9398946.1"/>
    </source>
</evidence>